<dbReference type="PROSITE" id="PS00136">
    <property type="entry name" value="SUBTILASE_ASP"/>
    <property type="match status" value="1"/>
</dbReference>
<evidence type="ECO:0000313" key="15">
    <source>
        <dbReference type="EMBL" id="AZU62273.1"/>
    </source>
</evidence>
<evidence type="ECO:0000256" key="12">
    <source>
        <dbReference type="RuleBase" id="RU003355"/>
    </source>
</evidence>
<gene>
    <name evidence="15" type="ORF">CHR53_13800</name>
</gene>
<dbReference type="PROSITE" id="PS00137">
    <property type="entry name" value="SUBTILASE_HIS"/>
    <property type="match status" value="1"/>
</dbReference>
<dbReference type="InterPro" id="IPR050131">
    <property type="entry name" value="Peptidase_S8_subtilisin-like"/>
</dbReference>
<dbReference type="GO" id="GO:0004252">
    <property type="term" value="F:serine-type endopeptidase activity"/>
    <property type="evidence" value="ECO:0007669"/>
    <property type="project" value="UniProtKB-UniRule"/>
</dbReference>
<dbReference type="EMBL" id="CP022572">
    <property type="protein sequence ID" value="AZU62273.1"/>
    <property type="molecule type" value="Genomic_DNA"/>
</dbReference>
<dbReference type="GO" id="GO:0006508">
    <property type="term" value="P:proteolysis"/>
    <property type="evidence" value="ECO:0007669"/>
    <property type="project" value="UniProtKB-KW"/>
</dbReference>
<keyword evidence="6" id="KW-0479">Metal-binding</keyword>
<evidence type="ECO:0000256" key="8">
    <source>
        <dbReference type="ARBA" id="ARBA00022825"/>
    </source>
</evidence>
<feature type="chain" id="PRO_5018611543" evidence="13">
    <location>
        <begin position="28"/>
        <end position="422"/>
    </location>
</feature>
<dbReference type="CDD" id="cd07477">
    <property type="entry name" value="Peptidases_S8_Subtilisin_subset"/>
    <property type="match status" value="1"/>
</dbReference>
<dbReference type="KEGG" id="nmk:CHR53_13800"/>
<keyword evidence="7 11" id="KW-0378">Hydrolase</keyword>
<evidence type="ECO:0000256" key="10">
    <source>
        <dbReference type="PIRSR" id="PIRSR615500-1"/>
    </source>
</evidence>
<evidence type="ECO:0000256" key="11">
    <source>
        <dbReference type="PROSITE-ProRule" id="PRU01240"/>
    </source>
</evidence>
<comment type="similarity">
    <text evidence="3 11 12">Belongs to the peptidase S8 family.</text>
</comment>
<dbReference type="Pfam" id="PF00082">
    <property type="entry name" value="Peptidase_S8"/>
    <property type="match status" value="1"/>
</dbReference>
<dbReference type="Gene3D" id="3.40.50.200">
    <property type="entry name" value="Peptidase S8/S53 domain"/>
    <property type="match status" value="1"/>
</dbReference>
<dbReference type="InterPro" id="IPR015500">
    <property type="entry name" value="Peptidase_S8_subtilisin-rel"/>
</dbReference>
<reference evidence="15 16" key="1">
    <citation type="submission" date="2017-07" db="EMBL/GenBank/DDBJ databases">
        <title>The complete genome sequence of Bacillus mesonae strain H20-5, an efficient strain improving plant abiotic stress resistance.</title>
        <authorList>
            <person name="Kim S.Y."/>
            <person name="Song H."/>
            <person name="Sang M.K."/>
            <person name="Weon H.-Y."/>
            <person name="Song J."/>
        </authorList>
    </citation>
    <scope>NUCLEOTIDE SEQUENCE [LARGE SCALE GENOMIC DNA]</scope>
    <source>
        <strain evidence="15 16">H20-5</strain>
    </source>
</reference>
<evidence type="ECO:0000256" key="6">
    <source>
        <dbReference type="ARBA" id="ARBA00022723"/>
    </source>
</evidence>
<dbReference type="STRING" id="1193713.GCA_001636315_05197"/>
<feature type="active site" description="Charge relay system" evidence="10 11">
    <location>
        <position position="183"/>
    </location>
</feature>
<dbReference type="GO" id="GO:0046872">
    <property type="term" value="F:metal ion binding"/>
    <property type="evidence" value="ECO:0007669"/>
    <property type="project" value="UniProtKB-KW"/>
</dbReference>
<keyword evidence="16" id="KW-1185">Reference proteome</keyword>
<dbReference type="PANTHER" id="PTHR43806">
    <property type="entry name" value="PEPTIDASE S8"/>
    <property type="match status" value="1"/>
</dbReference>
<sequence>MKKVKKLGSALLGVLMVVSLFATGAFAEGQNANETFRVIIKGPSAERGKAKQTYGTRWDFGNEGFTTTVNAKQFQALSKNKNLTIEKVPEVQLDQMENRSEAKAGKTVAAALPETRTPWGIKAIYNDANLTSTSGGAGIKIAVLDTGVYINHYDLAGSGEQCKDFSQTSYSMVNGACTDRNGHGTHVAGTALAHGASDNLGIYGVAPQAKLWAYKVLNDRGSGYSDDIAGAIRHAADEGVRTGTKVVISMSLGSSGKDSMIASAVDYAYSKGALVVAAAGNSGYANNTIEYPGALKNAIAVAALENVQQNGTYRVANYSSRGNSATAGDYIIQERDVEISAPGSNILSTWYDGNYNTISGTSMATPHVAGLAAKIWSSYPSWTNTQLRTELQRRAKLYDIKGGYSAATGDDIASGFGFARVK</sequence>
<dbReference type="RefSeq" id="WP_127486986.1">
    <property type="nucleotide sequence ID" value="NZ_CP022572.1"/>
</dbReference>
<evidence type="ECO:0000256" key="9">
    <source>
        <dbReference type="ARBA" id="ARBA00022837"/>
    </source>
</evidence>
<keyword evidence="4" id="KW-0964">Secreted</keyword>
<feature type="active site" description="Charge relay system" evidence="10 11">
    <location>
        <position position="362"/>
    </location>
</feature>
<dbReference type="InterPro" id="IPR023828">
    <property type="entry name" value="Peptidase_S8_Ser-AS"/>
</dbReference>
<keyword evidence="5 11" id="KW-0645">Protease</keyword>
<dbReference type="Proteomes" id="UP000282892">
    <property type="component" value="Chromosome"/>
</dbReference>
<dbReference type="OrthoDB" id="9798386at2"/>
<keyword evidence="8 11" id="KW-0720">Serine protease</keyword>
<dbReference type="GO" id="GO:0005576">
    <property type="term" value="C:extracellular region"/>
    <property type="evidence" value="ECO:0007669"/>
    <property type="project" value="UniProtKB-SubCell"/>
</dbReference>
<comment type="cofactor">
    <cofactor evidence="1">
        <name>Ca(2+)</name>
        <dbReference type="ChEBI" id="CHEBI:29108"/>
    </cofactor>
</comment>
<evidence type="ECO:0000256" key="13">
    <source>
        <dbReference type="SAM" id="SignalP"/>
    </source>
</evidence>
<evidence type="ECO:0000256" key="5">
    <source>
        <dbReference type="ARBA" id="ARBA00022670"/>
    </source>
</evidence>
<dbReference type="InterPro" id="IPR022398">
    <property type="entry name" value="Peptidase_S8_His-AS"/>
</dbReference>
<dbReference type="PROSITE" id="PS51892">
    <property type="entry name" value="SUBTILASE"/>
    <property type="match status" value="1"/>
</dbReference>
<evidence type="ECO:0000256" key="7">
    <source>
        <dbReference type="ARBA" id="ARBA00022801"/>
    </source>
</evidence>
<organism evidence="15 16">
    <name type="scientific">Neobacillus mesonae</name>
    <dbReference type="NCBI Taxonomy" id="1193713"/>
    <lineage>
        <taxon>Bacteria</taxon>
        <taxon>Bacillati</taxon>
        <taxon>Bacillota</taxon>
        <taxon>Bacilli</taxon>
        <taxon>Bacillales</taxon>
        <taxon>Bacillaceae</taxon>
        <taxon>Neobacillus</taxon>
    </lineage>
</organism>
<dbReference type="PROSITE" id="PS00138">
    <property type="entry name" value="SUBTILASE_SER"/>
    <property type="match status" value="1"/>
</dbReference>
<feature type="active site" description="Charge relay system" evidence="10 11">
    <location>
        <position position="145"/>
    </location>
</feature>
<dbReference type="PANTHER" id="PTHR43806:SF11">
    <property type="entry name" value="CEREVISIN-RELATED"/>
    <property type="match status" value="1"/>
</dbReference>
<evidence type="ECO:0000256" key="4">
    <source>
        <dbReference type="ARBA" id="ARBA00022525"/>
    </source>
</evidence>
<dbReference type="PRINTS" id="PR00723">
    <property type="entry name" value="SUBTILISIN"/>
</dbReference>
<comment type="subcellular location">
    <subcellularLocation>
        <location evidence="2">Secreted</location>
    </subcellularLocation>
</comment>
<protein>
    <submittedName>
        <fullName evidence="15">Peptidase S8</fullName>
    </submittedName>
</protein>
<evidence type="ECO:0000256" key="1">
    <source>
        <dbReference type="ARBA" id="ARBA00001913"/>
    </source>
</evidence>
<keyword evidence="13" id="KW-0732">Signal</keyword>
<proteinExistence type="inferred from homology"/>
<evidence type="ECO:0000256" key="3">
    <source>
        <dbReference type="ARBA" id="ARBA00011073"/>
    </source>
</evidence>
<evidence type="ECO:0000256" key="2">
    <source>
        <dbReference type="ARBA" id="ARBA00004613"/>
    </source>
</evidence>
<dbReference type="SUPFAM" id="SSF52743">
    <property type="entry name" value="Subtilisin-like"/>
    <property type="match status" value="1"/>
</dbReference>
<dbReference type="InterPro" id="IPR023827">
    <property type="entry name" value="Peptidase_S8_Asp-AS"/>
</dbReference>
<dbReference type="InterPro" id="IPR034202">
    <property type="entry name" value="Subtilisin_Carlsberg-like"/>
</dbReference>
<dbReference type="InterPro" id="IPR000209">
    <property type="entry name" value="Peptidase_S8/S53_dom"/>
</dbReference>
<feature type="domain" description="Peptidase S8/S53" evidence="14">
    <location>
        <begin position="136"/>
        <end position="395"/>
    </location>
</feature>
<evidence type="ECO:0000313" key="16">
    <source>
        <dbReference type="Proteomes" id="UP000282892"/>
    </source>
</evidence>
<accession>A0A3Q9QZ65</accession>
<feature type="signal peptide" evidence="13">
    <location>
        <begin position="1"/>
        <end position="27"/>
    </location>
</feature>
<dbReference type="InterPro" id="IPR036852">
    <property type="entry name" value="Peptidase_S8/S53_dom_sf"/>
</dbReference>
<keyword evidence="9" id="KW-0106">Calcium</keyword>
<dbReference type="AlphaFoldDB" id="A0A3Q9QZ65"/>
<name>A0A3Q9QZ65_9BACI</name>
<evidence type="ECO:0000259" key="14">
    <source>
        <dbReference type="Pfam" id="PF00082"/>
    </source>
</evidence>